<dbReference type="EMBL" id="CAJVQC010165819">
    <property type="protein sequence ID" value="CAG8849495.1"/>
    <property type="molecule type" value="Genomic_DNA"/>
</dbReference>
<gene>
    <name evidence="1" type="ORF">RPERSI_LOCUS35616</name>
</gene>
<protein>
    <submittedName>
        <fullName evidence="1">13728_t:CDS:1</fullName>
    </submittedName>
</protein>
<comment type="caution">
    <text evidence="1">The sequence shown here is derived from an EMBL/GenBank/DDBJ whole genome shotgun (WGS) entry which is preliminary data.</text>
</comment>
<organism evidence="1 2">
    <name type="scientific">Racocetra persica</name>
    <dbReference type="NCBI Taxonomy" id="160502"/>
    <lineage>
        <taxon>Eukaryota</taxon>
        <taxon>Fungi</taxon>
        <taxon>Fungi incertae sedis</taxon>
        <taxon>Mucoromycota</taxon>
        <taxon>Glomeromycotina</taxon>
        <taxon>Glomeromycetes</taxon>
        <taxon>Diversisporales</taxon>
        <taxon>Gigasporaceae</taxon>
        <taxon>Racocetra</taxon>
    </lineage>
</organism>
<keyword evidence="2" id="KW-1185">Reference proteome</keyword>
<name>A0ACA9SWI6_9GLOM</name>
<evidence type="ECO:0000313" key="2">
    <source>
        <dbReference type="Proteomes" id="UP000789920"/>
    </source>
</evidence>
<evidence type="ECO:0000313" key="1">
    <source>
        <dbReference type="EMBL" id="CAG8849495.1"/>
    </source>
</evidence>
<feature type="non-terminal residue" evidence="1">
    <location>
        <position position="1"/>
    </location>
</feature>
<proteinExistence type="predicted"/>
<sequence length="80" mass="8763">VDERILNYVDEQISVGDFITSGGEIPALLITETLIRALPGVLSVEAYQNETLQSENAFDFSSYTRPAAFEGQEVPAVLRS</sequence>
<reference evidence="1" key="1">
    <citation type="submission" date="2021-06" db="EMBL/GenBank/DDBJ databases">
        <authorList>
            <person name="Kallberg Y."/>
            <person name="Tangrot J."/>
            <person name="Rosling A."/>
        </authorList>
    </citation>
    <scope>NUCLEOTIDE SEQUENCE</scope>
    <source>
        <strain evidence="1">MA461A</strain>
    </source>
</reference>
<accession>A0ACA9SWI6</accession>
<feature type="non-terminal residue" evidence="1">
    <location>
        <position position="80"/>
    </location>
</feature>
<dbReference type="Proteomes" id="UP000789920">
    <property type="component" value="Unassembled WGS sequence"/>
</dbReference>